<gene>
    <name evidence="1" type="ORF">MFLAVUS_000176</name>
</gene>
<organism evidence="1 2">
    <name type="scientific">Mucor flavus</name>
    <dbReference type="NCBI Taxonomy" id="439312"/>
    <lineage>
        <taxon>Eukaryota</taxon>
        <taxon>Fungi</taxon>
        <taxon>Fungi incertae sedis</taxon>
        <taxon>Mucoromycota</taxon>
        <taxon>Mucoromycotina</taxon>
        <taxon>Mucoromycetes</taxon>
        <taxon>Mucorales</taxon>
        <taxon>Mucorineae</taxon>
        <taxon>Mucoraceae</taxon>
        <taxon>Mucor</taxon>
    </lineage>
</organism>
<evidence type="ECO:0000313" key="1">
    <source>
        <dbReference type="EMBL" id="GAA5806828.1"/>
    </source>
</evidence>
<comment type="caution">
    <text evidence="1">The sequence shown here is derived from an EMBL/GenBank/DDBJ whole genome shotgun (WGS) entry which is preliminary data.</text>
</comment>
<keyword evidence="2" id="KW-1185">Reference proteome</keyword>
<dbReference type="EMBL" id="BAABUK010000002">
    <property type="protein sequence ID" value="GAA5806828.1"/>
    <property type="molecule type" value="Genomic_DNA"/>
</dbReference>
<name>A0ABP9YJ10_9FUNG</name>
<proteinExistence type="predicted"/>
<dbReference type="Proteomes" id="UP001473302">
    <property type="component" value="Unassembled WGS sequence"/>
</dbReference>
<accession>A0ABP9YJ10</accession>
<reference evidence="1 2" key="1">
    <citation type="submission" date="2024-04" db="EMBL/GenBank/DDBJ databases">
        <title>genome sequences of Mucor flavus KT1a and Helicostylum pulchrum KT1b strains isolated from the surface of a dry-aged beef.</title>
        <authorList>
            <person name="Toyotome T."/>
            <person name="Hosono M."/>
            <person name="Torimaru M."/>
            <person name="Fukuda K."/>
            <person name="Mikami N."/>
        </authorList>
    </citation>
    <scope>NUCLEOTIDE SEQUENCE [LARGE SCALE GENOMIC DNA]</scope>
    <source>
        <strain evidence="1 2">KT1a</strain>
    </source>
</reference>
<sequence>MDRTQDEIDKNAWVIDKLGLEPFALACSNRNGVAIEYNALCNRSNLENMIGENFECKSILPEKRKYDSDIIDTIVCPNLAPLIRRFPYRNMLMKLHHFNLNDDVAALLNKDWMHVPQIKFACAQVVAIWDIK</sequence>
<evidence type="ECO:0000313" key="2">
    <source>
        <dbReference type="Proteomes" id="UP001473302"/>
    </source>
</evidence>
<protein>
    <submittedName>
        <fullName evidence="1">Uncharacterized protein</fullName>
    </submittedName>
</protein>